<feature type="region of interest" description="Disordered" evidence="1">
    <location>
        <begin position="130"/>
        <end position="186"/>
    </location>
</feature>
<feature type="compositionally biased region" description="Low complexity" evidence="1">
    <location>
        <begin position="251"/>
        <end position="266"/>
    </location>
</feature>
<organism evidence="2 3">
    <name type="scientific">Aaosphaeria arxii CBS 175.79</name>
    <dbReference type="NCBI Taxonomy" id="1450172"/>
    <lineage>
        <taxon>Eukaryota</taxon>
        <taxon>Fungi</taxon>
        <taxon>Dikarya</taxon>
        <taxon>Ascomycota</taxon>
        <taxon>Pezizomycotina</taxon>
        <taxon>Dothideomycetes</taxon>
        <taxon>Pleosporomycetidae</taxon>
        <taxon>Pleosporales</taxon>
        <taxon>Pleosporales incertae sedis</taxon>
        <taxon>Aaosphaeria</taxon>
    </lineage>
</organism>
<dbReference type="EMBL" id="ML978068">
    <property type="protein sequence ID" value="KAF2017818.1"/>
    <property type="molecule type" value="Genomic_DNA"/>
</dbReference>
<dbReference type="GeneID" id="54289244"/>
<evidence type="ECO:0000313" key="2">
    <source>
        <dbReference type="EMBL" id="KAF2017818.1"/>
    </source>
</evidence>
<name>A0A6A5XWW0_9PLEO</name>
<evidence type="ECO:0000256" key="1">
    <source>
        <dbReference type="SAM" id="MobiDB-lite"/>
    </source>
</evidence>
<dbReference type="Proteomes" id="UP000799778">
    <property type="component" value="Unassembled WGS sequence"/>
</dbReference>
<protein>
    <submittedName>
        <fullName evidence="2">Uncharacterized protein</fullName>
    </submittedName>
</protein>
<evidence type="ECO:0000313" key="3">
    <source>
        <dbReference type="Proteomes" id="UP000799778"/>
    </source>
</evidence>
<reference evidence="2" key="1">
    <citation type="journal article" date="2020" name="Stud. Mycol.">
        <title>101 Dothideomycetes genomes: a test case for predicting lifestyles and emergence of pathogens.</title>
        <authorList>
            <person name="Haridas S."/>
            <person name="Albert R."/>
            <person name="Binder M."/>
            <person name="Bloem J."/>
            <person name="Labutti K."/>
            <person name="Salamov A."/>
            <person name="Andreopoulos B."/>
            <person name="Baker S."/>
            <person name="Barry K."/>
            <person name="Bills G."/>
            <person name="Bluhm B."/>
            <person name="Cannon C."/>
            <person name="Castanera R."/>
            <person name="Culley D."/>
            <person name="Daum C."/>
            <person name="Ezra D."/>
            <person name="Gonzalez J."/>
            <person name="Henrissat B."/>
            <person name="Kuo A."/>
            <person name="Liang C."/>
            <person name="Lipzen A."/>
            <person name="Lutzoni F."/>
            <person name="Magnuson J."/>
            <person name="Mondo S."/>
            <person name="Nolan M."/>
            <person name="Ohm R."/>
            <person name="Pangilinan J."/>
            <person name="Park H.-J."/>
            <person name="Ramirez L."/>
            <person name="Alfaro M."/>
            <person name="Sun H."/>
            <person name="Tritt A."/>
            <person name="Yoshinaga Y."/>
            <person name="Zwiers L.-H."/>
            <person name="Turgeon B."/>
            <person name="Goodwin S."/>
            <person name="Spatafora J."/>
            <person name="Crous P."/>
            <person name="Grigoriev I."/>
        </authorList>
    </citation>
    <scope>NUCLEOTIDE SEQUENCE</scope>
    <source>
        <strain evidence="2">CBS 175.79</strain>
    </source>
</reference>
<feature type="compositionally biased region" description="Low complexity" evidence="1">
    <location>
        <begin position="302"/>
        <end position="332"/>
    </location>
</feature>
<feature type="compositionally biased region" description="Basic and acidic residues" evidence="1">
    <location>
        <begin position="290"/>
        <end position="301"/>
    </location>
</feature>
<accession>A0A6A5XWW0</accession>
<feature type="compositionally biased region" description="Basic and acidic residues" evidence="1">
    <location>
        <begin position="236"/>
        <end position="250"/>
    </location>
</feature>
<gene>
    <name evidence="2" type="ORF">BU24DRAFT_460812</name>
</gene>
<dbReference type="AlphaFoldDB" id="A0A6A5XWW0"/>
<feature type="compositionally biased region" description="Basic residues" evidence="1">
    <location>
        <begin position="273"/>
        <end position="289"/>
    </location>
</feature>
<feature type="region of interest" description="Disordered" evidence="1">
    <location>
        <begin position="215"/>
        <end position="343"/>
    </location>
</feature>
<proteinExistence type="predicted"/>
<keyword evidence="3" id="KW-1185">Reference proteome</keyword>
<sequence>MSTQNGVYATPSQPYDPYYTTPSQTYDPYYTTPSHPYAPYYTATTTHPYDPYYTTTSHPYHPPYYYTTTTPPYTTAPYPYPHNPAYYAAAVAAVLPPSIPLTIGNHIVYYTPYGPVLIIFHPPPACYEPYDDPLTRPRPFPSEQSEPGSPVKGPGREQQPLVVGTSANADAGGDEDADGEGGTKRRKEIVDFWDGKGKPEIDEDGWFFNGRLGMRTPAPGWDRVVDGSWGGLGRQGQREGRPEGEKEGRPEGVQQGHQKQEQQQEQPPAEYKRPRRGCRAGKKKNKKKQREAERAARERVNGTETGTGTGTETTTTSAEGESSSGGCNSGAEESNEDWLTFWI</sequence>
<dbReference type="RefSeq" id="XP_033386157.1">
    <property type="nucleotide sequence ID" value="XM_033531847.1"/>
</dbReference>